<evidence type="ECO:0000313" key="2">
    <source>
        <dbReference type="EMBL" id="CAL5990991.1"/>
    </source>
</evidence>
<keyword evidence="3" id="KW-1185">Reference proteome</keyword>
<comment type="caution">
    <text evidence="2">The sequence shown here is derived from an EMBL/GenBank/DDBJ whole genome shotgun (WGS) entry which is preliminary data.</text>
</comment>
<name>A0ABP1HE84_9EUKA</name>
<organism evidence="2 3">
    <name type="scientific">Hexamita inflata</name>
    <dbReference type="NCBI Taxonomy" id="28002"/>
    <lineage>
        <taxon>Eukaryota</taxon>
        <taxon>Metamonada</taxon>
        <taxon>Diplomonadida</taxon>
        <taxon>Hexamitidae</taxon>
        <taxon>Hexamitinae</taxon>
        <taxon>Hexamita</taxon>
    </lineage>
</organism>
<feature type="region of interest" description="Disordered" evidence="1">
    <location>
        <begin position="611"/>
        <end position="631"/>
    </location>
</feature>
<gene>
    <name evidence="2" type="ORF">HINF_LOCUS11823</name>
</gene>
<sequence>MMKEENWQSIFNAQLAMLVFCLKSSEQKQIVLEPYENEAKHELTSTVEHISIERPLQIDQYHLKLLEPIISSNPNLGLNLLWNRLICPQNINNEPKHEIINRLHQKQVHMNDVKLVFEIINLEQPVFEQTNNLLIKKELKLEIDETGKKIKLPIEQQIQDALKQNLEDDMKQPDCQVITAFLYLIYKLKLASAAQIDDIQKSLQTKLIHQAEVKFRQALMKVQQAINEDGIDPVIQEAEPDTSMNDTASTYSVNKQQSLLVMSKYMNQREKQPQNMISIAHQTAIQEFMAQQMPDFSAVLFQKKTFKTDEDFMLGLLDSGNQTSVRNPTVTRASQLICLAEFLLKRNEKFFAHHAILIAQDMLQSVQQDLINQQMVRIMFCKIRRYLLEERADEANDLFEKIKQNEHGAAINMRMRNSPAYGFLRAQCYQQLSKYAAENEKMVIKQEISRYIFQSLIQLQKVKEFDDLQRGSTNLAETGFFDLEYGYQILEMSIFNSQILLKDTPLKSKYSIAQLADEEDDSPDFQKQPLGSLGSVSFSQHLAQHLLQPPMTATDFLKATNSFHIHQVAEEVEEGNFLPQNQNNVQNILPKPSPKANIINELQERKRALVSQSSKQHLRQETSAQESTQVSAQTQKNVLRLAESGPIIQIRASTTQKQLTTTAKLVEQIQNQNETEKSEKDVQKQTVTLAASARTLLENFPTFGPNWSVYSLIQLAMGNSYEARLSSSLSTLMNGHQIECWTSWFACELMSGQSEQRRDELKQQFCIQLEAMGSREGYWGKIWDAAVGE</sequence>
<evidence type="ECO:0000256" key="1">
    <source>
        <dbReference type="SAM" id="MobiDB-lite"/>
    </source>
</evidence>
<accession>A0ABP1HE84</accession>
<proteinExistence type="predicted"/>
<protein>
    <submittedName>
        <fullName evidence="2">Uncharacterized protein</fullName>
    </submittedName>
</protein>
<reference evidence="2 3" key="1">
    <citation type="submission" date="2024-07" db="EMBL/GenBank/DDBJ databases">
        <authorList>
            <person name="Akdeniz Z."/>
        </authorList>
    </citation>
    <scope>NUCLEOTIDE SEQUENCE [LARGE SCALE GENOMIC DNA]</scope>
</reference>
<evidence type="ECO:0000313" key="3">
    <source>
        <dbReference type="Proteomes" id="UP001642409"/>
    </source>
</evidence>
<dbReference type="Proteomes" id="UP001642409">
    <property type="component" value="Unassembled WGS sequence"/>
</dbReference>
<dbReference type="EMBL" id="CAXDID020000026">
    <property type="protein sequence ID" value="CAL5990991.1"/>
    <property type="molecule type" value="Genomic_DNA"/>
</dbReference>